<evidence type="ECO:0000256" key="2">
    <source>
        <dbReference type="ARBA" id="ARBA00004613"/>
    </source>
</evidence>
<dbReference type="Pfam" id="PF03443">
    <property type="entry name" value="AA9"/>
    <property type="match status" value="1"/>
</dbReference>
<comment type="domain">
    <text evidence="5">Has a modular structure: an endo-beta-1,4-glucanase catalytic module at the N-terminus, a linker rich in serines and threonines, and a C-terminal carbohydrate-binding module (CBM).</text>
</comment>
<dbReference type="InterPro" id="IPR049892">
    <property type="entry name" value="AA9"/>
</dbReference>
<evidence type="ECO:0000256" key="5">
    <source>
        <dbReference type="RuleBase" id="RU368122"/>
    </source>
</evidence>
<keyword evidence="7" id="KW-0732">Signal</keyword>
<keyword evidence="4 5" id="KW-1015">Disulfide bond</keyword>
<dbReference type="Gene3D" id="2.70.50.70">
    <property type="match status" value="1"/>
</dbReference>
<feature type="region of interest" description="Disordered" evidence="6">
    <location>
        <begin position="254"/>
        <end position="364"/>
    </location>
</feature>
<dbReference type="AlphaFoldDB" id="A0A3A2ZF05"/>
<comment type="catalytic activity">
    <reaction evidence="5">
        <text>[(1-&gt;4)-beta-D-glucosyl]n+m + reduced acceptor + O2 = 4-dehydro-beta-D-glucosyl-[(1-&gt;4)-beta-D-glucosyl]n-1 + [(1-&gt;4)-beta-D-glucosyl]m + acceptor + H2O.</text>
        <dbReference type="EC" id="1.14.99.56"/>
    </reaction>
</comment>
<sequence length="500" mass="55148">MHFALPTLLIPFLQFLLVSAHTTFTTLYVDGVTQGDGVCIRMNRNADKASDPIEPITSKDVACGYDGEKGVSRVCAAKASSTLTFEFHEYADKSQPGSIAPSHKGPCAVYMKKVDDATANDNASGNGWFKIWESGYDETDGRWCTEKMIDNDGHVSVTIPSDIQAGYYLVRPELLALHAAADNPPDPQLYVGCAQVFVQSDGSATPETVNIGQGTYDLDAPGLKFNIWDSPMKLPYTIFGPPVYKAETESLKVDEDGNASNSSGKVAQGESKWMEPATADPTTPSVNSTDALPRTEVMADEDKEKEVGENKYNVNEQNGEEEKNEEDYGEVEEGNEDNDEVGDECEDRVEDEDDADSTNKTACASSIQKRAPMVQSIGLKPAGCILVRDNWCGYEVPSYTDENGCWASSKDCWNQSDICWNTAPPTGNANCKIWQKKCEELDDSCRNKNFNGPPNKGKDLTPSPPLLSGPNTVSQRDWHRRNEILRREMRRRKVYAHGHY</sequence>
<comment type="subcellular location">
    <subcellularLocation>
        <location evidence="2 5">Secreted</location>
    </subcellularLocation>
</comment>
<evidence type="ECO:0000313" key="9">
    <source>
        <dbReference type="EMBL" id="RJE21739.1"/>
    </source>
</evidence>
<evidence type="ECO:0000256" key="1">
    <source>
        <dbReference type="ARBA" id="ARBA00001973"/>
    </source>
</evidence>
<feature type="region of interest" description="Disordered" evidence="6">
    <location>
        <begin position="449"/>
        <end position="480"/>
    </location>
</feature>
<keyword evidence="5" id="KW-0624">Polysaccharide degradation</keyword>
<feature type="compositionally biased region" description="Polar residues" evidence="6">
    <location>
        <begin position="280"/>
        <end position="290"/>
    </location>
</feature>
<comment type="cofactor">
    <cofactor evidence="1">
        <name>Cu(2+)</name>
        <dbReference type="ChEBI" id="CHEBI:29036"/>
    </cofactor>
</comment>
<keyword evidence="5" id="KW-0136">Cellulose degradation</keyword>
<dbReference type="InterPro" id="IPR005103">
    <property type="entry name" value="AA9_LPMO"/>
</dbReference>
<dbReference type="CDD" id="cd21175">
    <property type="entry name" value="LPMO_AA9"/>
    <property type="match status" value="1"/>
</dbReference>
<dbReference type="GO" id="GO:0030248">
    <property type="term" value="F:cellulose binding"/>
    <property type="evidence" value="ECO:0007669"/>
    <property type="project" value="UniProtKB-UniRule"/>
</dbReference>
<comment type="function">
    <text evidence="5">Lytic polysaccharide monooxygenase (LMPO) that depolymerizes crystalline and amorphous polysaccharides via the oxidation of scissile alpha- or beta-(1-4)-glycosidic bonds, yielding C1 and/or C4 oxidation products. Catalysis by LPMOs requires the reduction of the active-site copper from Cu(II) to Cu(I) by a reducing agent and H(2)O(2) or O(2) as a cosubstrate.</text>
</comment>
<protein>
    <recommendedName>
        <fullName evidence="5">AA9 family lytic polysaccharide monooxygenase</fullName>
        <ecNumber evidence="5">1.14.99.56</ecNumber>
    </recommendedName>
    <alternativeName>
        <fullName evidence="5">Endo-beta-1,4-glucanase</fullName>
    </alternativeName>
    <alternativeName>
        <fullName evidence="5">Glycosyl hydrolase 61 family protein</fullName>
    </alternativeName>
</protein>
<keyword evidence="5" id="KW-0119">Carbohydrate metabolism</keyword>
<feature type="chain" id="PRO_5017453825" description="AA9 family lytic polysaccharide monooxygenase" evidence="7">
    <location>
        <begin position="21"/>
        <end position="500"/>
    </location>
</feature>
<accession>A0A3A2ZF05</accession>
<organism evidence="9 10">
    <name type="scientific">Aspergillus sclerotialis</name>
    <dbReference type="NCBI Taxonomy" id="2070753"/>
    <lineage>
        <taxon>Eukaryota</taxon>
        <taxon>Fungi</taxon>
        <taxon>Dikarya</taxon>
        <taxon>Ascomycota</taxon>
        <taxon>Pezizomycotina</taxon>
        <taxon>Eurotiomycetes</taxon>
        <taxon>Eurotiomycetidae</taxon>
        <taxon>Eurotiales</taxon>
        <taxon>Aspergillaceae</taxon>
        <taxon>Aspergillus</taxon>
        <taxon>Aspergillus subgen. Polypaecilum</taxon>
    </lineage>
</organism>
<evidence type="ECO:0000256" key="7">
    <source>
        <dbReference type="SAM" id="SignalP"/>
    </source>
</evidence>
<feature type="compositionally biased region" description="Basic and acidic residues" evidence="6">
    <location>
        <begin position="300"/>
        <end position="309"/>
    </location>
</feature>
<comment type="caution">
    <text evidence="9">The sequence shown here is derived from an EMBL/GenBank/DDBJ whole genome shotgun (WGS) entry which is preliminary data.</text>
</comment>
<keyword evidence="10" id="KW-1185">Reference proteome</keyword>
<dbReference type="EMBL" id="MVGC01000208">
    <property type="protein sequence ID" value="RJE21739.1"/>
    <property type="molecule type" value="Genomic_DNA"/>
</dbReference>
<reference evidence="10" key="1">
    <citation type="submission" date="2017-02" db="EMBL/GenBank/DDBJ databases">
        <authorList>
            <person name="Tafer H."/>
            <person name="Lopandic K."/>
        </authorList>
    </citation>
    <scope>NUCLEOTIDE SEQUENCE [LARGE SCALE GENOMIC DNA]</scope>
    <source>
        <strain evidence="10">CBS 366.77</strain>
    </source>
</reference>
<evidence type="ECO:0000256" key="4">
    <source>
        <dbReference type="ARBA" id="ARBA00023157"/>
    </source>
</evidence>
<dbReference type="PANTHER" id="PTHR33353">
    <property type="entry name" value="PUTATIVE (AFU_ORTHOLOGUE AFUA_1G12560)-RELATED"/>
    <property type="match status" value="1"/>
</dbReference>
<keyword evidence="3 5" id="KW-0964">Secreted</keyword>
<gene>
    <name evidence="9" type="ORF">PHISCL_05923</name>
</gene>
<feature type="signal peptide" evidence="7">
    <location>
        <begin position="1"/>
        <end position="20"/>
    </location>
</feature>
<evidence type="ECO:0000259" key="8">
    <source>
        <dbReference type="Pfam" id="PF03443"/>
    </source>
</evidence>
<dbReference type="EC" id="1.14.99.56" evidence="5"/>
<name>A0A3A2ZF05_9EURO</name>
<dbReference type="STRING" id="2070753.A0A3A2ZF05"/>
<dbReference type="GO" id="GO:0005576">
    <property type="term" value="C:extracellular region"/>
    <property type="evidence" value="ECO:0007669"/>
    <property type="project" value="UniProtKB-SubCell"/>
</dbReference>
<feature type="domain" description="Auxiliary Activity family 9 catalytic" evidence="8">
    <location>
        <begin position="21"/>
        <end position="231"/>
    </location>
</feature>
<dbReference type="PANTHER" id="PTHR33353:SF32">
    <property type="entry name" value="ENDO-BETA-1,4-GLUCANASE D"/>
    <property type="match status" value="1"/>
</dbReference>
<evidence type="ECO:0000313" key="10">
    <source>
        <dbReference type="Proteomes" id="UP000266188"/>
    </source>
</evidence>
<dbReference type="GO" id="GO:0030245">
    <property type="term" value="P:cellulose catabolic process"/>
    <property type="evidence" value="ECO:0007669"/>
    <property type="project" value="UniProtKB-UniRule"/>
</dbReference>
<feature type="compositionally biased region" description="Acidic residues" evidence="6">
    <location>
        <begin position="318"/>
        <end position="356"/>
    </location>
</feature>
<dbReference type="OrthoDB" id="5985073at2759"/>
<dbReference type="GO" id="GO:0008810">
    <property type="term" value="F:cellulase activity"/>
    <property type="evidence" value="ECO:0007669"/>
    <property type="project" value="UniProtKB-UniRule"/>
</dbReference>
<proteinExistence type="predicted"/>
<evidence type="ECO:0000256" key="6">
    <source>
        <dbReference type="SAM" id="MobiDB-lite"/>
    </source>
</evidence>
<evidence type="ECO:0000256" key="3">
    <source>
        <dbReference type="ARBA" id="ARBA00022525"/>
    </source>
</evidence>
<dbReference type="Proteomes" id="UP000266188">
    <property type="component" value="Unassembled WGS sequence"/>
</dbReference>